<dbReference type="Proteomes" id="UP000186817">
    <property type="component" value="Unassembled WGS sequence"/>
</dbReference>
<gene>
    <name evidence="1" type="ORF">AK812_SmicGene46510</name>
</gene>
<name>A0A1Q9BTT0_SYMMI</name>
<keyword evidence="2" id="KW-1185">Reference proteome</keyword>
<comment type="caution">
    <text evidence="1">The sequence shown here is derived from an EMBL/GenBank/DDBJ whole genome shotgun (WGS) entry which is preliminary data.</text>
</comment>
<reference evidence="1 2" key="1">
    <citation type="submission" date="2016-02" db="EMBL/GenBank/DDBJ databases">
        <title>Genome analysis of coral dinoflagellate symbionts highlights evolutionary adaptations to a symbiotic lifestyle.</title>
        <authorList>
            <person name="Aranda M."/>
            <person name="Li Y."/>
            <person name="Liew Y.J."/>
            <person name="Baumgarten S."/>
            <person name="Simakov O."/>
            <person name="Wilson M."/>
            <person name="Piel J."/>
            <person name="Ashoor H."/>
            <person name="Bougouffa S."/>
            <person name="Bajic V.B."/>
            <person name="Ryu T."/>
            <person name="Ravasi T."/>
            <person name="Bayer T."/>
            <person name="Micklem G."/>
            <person name="Kim H."/>
            <person name="Bhak J."/>
            <person name="Lajeunesse T.C."/>
            <person name="Voolstra C.R."/>
        </authorList>
    </citation>
    <scope>NUCLEOTIDE SEQUENCE [LARGE SCALE GENOMIC DNA]</scope>
    <source>
        <strain evidence="1 2">CCMP2467</strain>
    </source>
</reference>
<evidence type="ECO:0000313" key="1">
    <source>
        <dbReference type="EMBL" id="OLP74062.1"/>
    </source>
</evidence>
<protein>
    <submittedName>
        <fullName evidence="1">Uncharacterized protein</fullName>
    </submittedName>
</protein>
<feature type="non-terminal residue" evidence="1">
    <location>
        <position position="46"/>
    </location>
</feature>
<proteinExistence type="predicted"/>
<organism evidence="1 2">
    <name type="scientific">Symbiodinium microadriaticum</name>
    <name type="common">Dinoflagellate</name>
    <name type="synonym">Zooxanthella microadriatica</name>
    <dbReference type="NCBI Taxonomy" id="2951"/>
    <lineage>
        <taxon>Eukaryota</taxon>
        <taxon>Sar</taxon>
        <taxon>Alveolata</taxon>
        <taxon>Dinophyceae</taxon>
        <taxon>Suessiales</taxon>
        <taxon>Symbiodiniaceae</taxon>
        <taxon>Symbiodinium</taxon>
    </lineage>
</organism>
<dbReference type="AlphaFoldDB" id="A0A1Q9BTT0"/>
<dbReference type="EMBL" id="LSRX01004317">
    <property type="protein sequence ID" value="OLP74062.1"/>
    <property type="molecule type" value="Genomic_DNA"/>
</dbReference>
<accession>A0A1Q9BTT0</accession>
<sequence length="46" mass="5039">MHYEDCCGSYCESSDGFLLLHGAVKAEKPGAKKGRRMLLAQALQPK</sequence>
<evidence type="ECO:0000313" key="2">
    <source>
        <dbReference type="Proteomes" id="UP000186817"/>
    </source>
</evidence>